<dbReference type="SUPFAM" id="SSF52518">
    <property type="entry name" value="Thiamin diphosphate-binding fold (THDP-binding)"/>
    <property type="match status" value="2"/>
</dbReference>
<keyword evidence="9" id="KW-1185">Reference proteome</keyword>
<dbReference type="RefSeq" id="WP_266087964.1">
    <property type="nucleotide sequence ID" value="NZ_RKLV01000009.1"/>
</dbReference>
<dbReference type="Gene3D" id="3.40.50.1220">
    <property type="entry name" value="TPP-binding domain"/>
    <property type="match status" value="1"/>
</dbReference>
<dbReference type="GO" id="GO:0030976">
    <property type="term" value="F:thiamine pyrophosphate binding"/>
    <property type="evidence" value="ECO:0007669"/>
    <property type="project" value="InterPro"/>
</dbReference>
<accession>A0A9Q4C5N2</accession>
<dbReference type="CDD" id="cd07035">
    <property type="entry name" value="TPP_PYR_POX_like"/>
    <property type="match status" value="1"/>
</dbReference>
<feature type="domain" description="Thiamine pyrophosphate enzyme central" evidence="5">
    <location>
        <begin position="198"/>
        <end position="333"/>
    </location>
</feature>
<evidence type="ECO:0000259" key="6">
    <source>
        <dbReference type="Pfam" id="PF02775"/>
    </source>
</evidence>
<evidence type="ECO:0000256" key="3">
    <source>
        <dbReference type="RuleBase" id="RU362132"/>
    </source>
</evidence>
<evidence type="ECO:0000259" key="7">
    <source>
        <dbReference type="Pfam" id="PF02776"/>
    </source>
</evidence>
<protein>
    <submittedName>
        <fullName evidence="8">Thiamine pyrophosphate-binding protein</fullName>
    </submittedName>
</protein>
<dbReference type="InterPro" id="IPR011766">
    <property type="entry name" value="TPP_enzyme_TPP-bd"/>
</dbReference>
<dbReference type="Pfam" id="PF02776">
    <property type="entry name" value="TPP_enzyme_N"/>
    <property type="match status" value="1"/>
</dbReference>
<evidence type="ECO:0000256" key="2">
    <source>
        <dbReference type="ARBA" id="ARBA00023052"/>
    </source>
</evidence>
<dbReference type="Gene3D" id="3.40.50.970">
    <property type="match status" value="2"/>
</dbReference>
<dbReference type="GO" id="GO:0050660">
    <property type="term" value="F:flavin adenine dinucleotide binding"/>
    <property type="evidence" value="ECO:0007669"/>
    <property type="project" value="TreeGrafter"/>
</dbReference>
<dbReference type="AlphaFoldDB" id="A0A9Q4C5N2"/>
<evidence type="ECO:0000313" key="9">
    <source>
        <dbReference type="Proteomes" id="UP001149411"/>
    </source>
</evidence>
<dbReference type="InterPro" id="IPR029035">
    <property type="entry name" value="DHS-like_NAD/FAD-binding_dom"/>
</dbReference>
<dbReference type="InterPro" id="IPR012000">
    <property type="entry name" value="Thiamin_PyroP_enz_cen_dom"/>
</dbReference>
<reference evidence="8" key="1">
    <citation type="submission" date="2022-09" db="EMBL/GenBank/DDBJ databases">
        <title>Haloadaptaus new haloarchaeum isolated from saline soil.</title>
        <authorList>
            <person name="Duran-Viseras A."/>
            <person name="Sanchez-Porro C."/>
            <person name="Ventosa A."/>
        </authorList>
    </citation>
    <scope>NUCLEOTIDE SEQUENCE</scope>
    <source>
        <strain evidence="8">F3-133</strain>
    </source>
</reference>
<dbReference type="PANTHER" id="PTHR18968:SF86">
    <property type="entry name" value="ACETOLACTATE SYNTHASE LARGE SUBUNIT ILVX-RELATED"/>
    <property type="match status" value="1"/>
</dbReference>
<organism evidence="8 9">
    <name type="scientific">Halorutilus salinus</name>
    <dbReference type="NCBI Taxonomy" id="2487751"/>
    <lineage>
        <taxon>Archaea</taxon>
        <taxon>Methanobacteriati</taxon>
        <taxon>Methanobacteriota</taxon>
        <taxon>Stenosarchaea group</taxon>
        <taxon>Halobacteria</taxon>
        <taxon>Halorutilales</taxon>
        <taxon>Halorutilaceae</taxon>
        <taxon>Halorutilus</taxon>
    </lineage>
</organism>
<evidence type="ECO:0000313" key="8">
    <source>
        <dbReference type="EMBL" id="MCX2819580.1"/>
    </source>
</evidence>
<evidence type="ECO:0000256" key="4">
    <source>
        <dbReference type="SAM" id="MobiDB-lite"/>
    </source>
</evidence>
<comment type="caution">
    <text evidence="8">The sequence shown here is derived from an EMBL/GenBank/DDBJ whole genome shotgun (WGS) entry which is preliminary data.</text>
</comment>
<dbReference type="GO" id="GO:0044272">
    <property type="term" value="P:sulfur compound biosynthetic process"/>
    <property type="evidence" value="ECO:0007669"/>
    <property type="project" value="UniProtKB-ARBA"/>
</dbReference>
<evidence type="ECO:0000256" key="1">
    <source>
        <dbReference type="ARBA" id="ARBA00007812"/>
    </source>
</evidence>
<dbReference type="SUPFAM" id="SSF52467">
    <property type="entry name" value="DHS-like NAD/FAD-binding domain"/>
    <property type="match status" value="1"/>
</dbReference>
<dbReference type="GO" id="GO:0000287">
    <property type="term" value="F:magnesium ion binding"/>
    <property type="evidence" value="ECO:0007669"/>
    <property type="project" value="InterPro"/>
</dbReference>
<dbReference type="InterPro" id="IPR012001">
    <property type="entry name" value="Thiamin_PyroP_enz_TPP-bd_dom"/>
</dbReference>
<comment type="similarity">
    <text evidence="1 3">Belongs to the TPP enzyme family.</text>
</comment>
<feature type="region of interest" description="Disordered" evidence="4">
    <location>
        <begin position="344"/>
        <end position="376"/>
    </location>
</feature>
<dbReference type="Proteomes" id="UP001149411">
    <property type="component" value="Unassembled WGS sequence"/>
</dbReference>
<dbReference type="PANTHER" id="PTHR18968">
    <property type="entry name" value="THIAMINE PYROPHOSPHATE ENZYMES"/>
    <property type="match status" value="1"/>
</dbReference>
<feature type="domain" description="Thiamine pyrophosphate enzyme N-terminal TPP-binding" evidence="7">
    <location>
        <begin position="7"/>
        <end position="116"/>
    </location>
</feature>
<dbReference type="GO" id="GO:0003984">
    <property type="term" value="F:acetolactate synthase activity"/>
    <property type="evidence" value="ECO:0007669"/>
    <property type="project" value="TreeGrafter"/>
</dbReference>
<feature type="domain" description="Thiamine pyrophosphate enzyme TPP-binding" evidence="6">
    <location>
        <begin position="421"/>
        <end position="550"/>
    </location>
</feature>
<dbReference type="EMBL" id="RKLV01000009">
    <property type="protein sequence ID" value="MCX2819580.1"/>
    <property type="molecule type" value="Genomic_DNA"/>
</dbReference>
<dbReference type="Pfam" id="PF00205">
    <property type="entry name" value="TPP_enzyme_M"/>
    <property type="match status" value="1"/>
</dbReference>
<dbReference type="CDD" id="cd02002">
    <property type="entry name" value="TPP_BFDC"/>
    <property type="match status" value="1"/>
</dbReference>
<evidence type="ECO:0000259" key="5">
    <source>
        <dbReference type="Pfam" id="PF00205"/>
    </source>
</evidence>
<dbReference type="Pfam" id="PF02775">
    <property type="entry name" value="TPP_enzyme_C"/>
    <property type="match status" value="1"/>
</dbReference>
<name>A0A9Q4C5N2_9EURY</name>
<proteinExistence type="inferred from homology"/>
<dbReference type="GO" id="GO:0006082">
    <property type="term" value="P:organic acid metabolic process"/>
    <property type="evidence" value="ECO:0007669"/>
    <property type="project" value="UniProtKB-ARBA"/>
</dbReference>
<dbReference type="InterPro" id="IPR045229">
    <property type="entry name" value="TPP_enz"/>
</dbReference>
<sequence length="554" mass="58113">MSGDARNGADLFVETLETYGVGRVFGNPGTTELPITEALADGDVEYVLGLHEDVAVGAAAGYASTARHLGEPAPVGVVNLHVVPGLAHGLGNVYNAARSCVPLVVTAGTHATDFQHEEPVLSGPLVETARPYVKFAAEAKDVDALPSVLRRAFREALTPPTGPVFVALPMDTMTAETDATPERLGGIPDAGEGDTDAVEEAVEAFVEAQAPVLVVGDGVARSDGVDAAVALAESAGARVHAEIFASETNFPTEHDQFVSFLPPDDGIVSTFLRTDTVVFVGCSSNATLWKNETPLVPDDATLVHIGDSGRELGKNAPADVAVLGDPARVCSRLANRLGEALDDEERGARKENVRSTKGSLAPMVRSMGEDEADSPFPSKAELVDAIRDELGDAYVVDEGVTSKYALLTRYPFEGGDYLANKGGGLGYGAPATVGAALAHRDAGNDRRVVAFIGDGSYFYYPQSVYTAVREGLDTTFVVPDNDGYTILRDNTDEMFGEGDHAYTATRFDPSMSVADSARAYGAEATRVEAKDALTDALRDASGEGVHVVDVAVHD</sequence>
<keyword evidence="2 3" id="KW-0786">Thiamine pyrophosphate</keyword>
<dbReference type="InterPro" id="IPR029061">
    <property type="entry name" value="THDP-binding"/>
</dbReference>
<gene>
    <name evidence="8" type="ORF">EGH25_09490</name>
</gene>